<dbReference type="InterPro" id="IPR043502">
    <property type="entry name" value="DNA/RNA_pol_sf"/>
</dbReference>
<evidence type="ECO:0000259" key="4">
    <source>
        <dbReference type="Pfam" id="PF25597"/>
    </source>
</evidence>
<name>A0A699I5Z3_TANCI</name>
<dbReference type="SUPFAM" id="SSF56672">
    <property type="entry name" value="DNA/RNA polymerases"/>
    <property type="match status" value="1"/>
</dbReference>
<keyword evidence="1" id="KW-0175">Coiled coil</keyword>
<dbReference type="PANTHER" id="PTHR11439">
    <property type="entry name" value="GAG-POL-RELATED RETROTRANSPOSON"/>
    <property type="match status" value="1"/>
</dbReference>
<dbReference type="AlphaFoldDB" id="A0A699I5Z3"/>
<proteinExistence type="predicted"/>
<evidence type="ECO:0000259" key="3">
    <source>
        <dbReference type="Pfam" id="PF07727"/>
    </source>
</evidence>
<comment type="caution">
    <text evidence="5">The sequence shown here is derived from an EMBL/GenBank/DDBJ whole genome shotgun (WGS) entry which is preliminary data.</text>
</comment>
<feature type="region of interest" description="Disordered" evidence="2">
    <location>
        <begin position="863"/>
        <end position="884"/>
    </location>
</feature>
<feature type="domain" description="Retroviral polymerase SH3-like" evidence="4">
    <location>
        <begin position="10"/>
        <end position="66"/>
    </location>
</feature>
<sequence>AIGFLKPFGCHVMILNTLDNLGKFEAKGDECYFIRYSMSSKAFRIFNKRTKSEEENLHVDFLENKPIEKGAGLNWLFDIDSLTNSMNYVPMVVAGTNSTNFSGTKEAAGQDVKKDVSSLRYIVLPNWFHEAHLESSTSNTQDACNADAPESSGNSNPTATLTNPSADHMETLAVETLIPTVSSPVLTACLNDSLEPLSDTRLISKRVTSQDDTPSLDNILTLTNRFEDIFGVSTNIDDTNGVEADLGNMEDIISASPTPTLRIHKDHPKIYQMDVKSAFLYGTIDEEVYVMQPPGFQDPEFPARVYKLEKAMYGLHQAPRAWYGTLSKYLLTNSFQRGTIDQTLFIRRQRGDFILVQVYVDDIIFGSSNLQLCREFKALMHEKFQMSAMGELNFFLGLQVLQKKDGIFLSQDKYENPWGKDETGKDVDLHLYRSIIGSLMYLTASRPDIMFAVYACARHQVTPKECHLYAVKRIFRYLKGHSKLGLWYPKESLFDLVAYSDSDYGGATQDCKSTTGGCQFLSRRLISWQCKKQTIVATSTTEAEYVAAVDKFCGFRISCLIMGTSKYWGVLRILMISLRLIPLIVDFIEASHLRIETTDKGTKILATVDGTPTESHHTPTPEATPSPQHELSSSSLPHAITKTIPIVIPTDNPPLRKYTRRTRIAQSLVLPPVANEPASPFGDDSQGEACPTISGLEAEQDKANIIKTSTLTSDSTPRVTSLTDDEGNMQHKLTELADLCTRLQRQQDEMDLKITAQDLEISQLKARVKLLEDREGEAIERSTEKGSNDTEEMINFLTSLDAATVLSREVSVSISPVTEVYVAKVPTGSGSIPTASPPGTRVPTSSDVVSTASPIFTTATVATPHTRRKGKEKMVESDTPKKKKLQEQIDVQVVRELEEEMARDAQRMNEQITRDAEIARIHAEEELQMMIDGLDRNNETVAKYQHEYY</sequence>
<gene>
    <name evidence="5" type="ORF">Tci_491490</name>
</gene>
<evidence type="ECO:0000313" key="5">
    <source>
        <dbReference type="EMBL" id="GEZ19517.1"/>
    </source>
</evidence>
<evidence type="ECO:0000256" key="1">
    <source>
        <dbReference type="SAM" id="Coils"/>
    </source>
</evidence>
<organism evidence="5">
    <name type="scientific">Tanacetum cinerariifolium</name>
    <name type="common">Dalmatian daisy</name>
    <name type="synonym">Chrysanthemum cinerariifolium</name>
    <dbReference type="NCBI Taxonomy" id="118510"/>
    <lineage>
        <taxon>Eukaryota</taxon>
        <taxon>Viridiplantae</taxon>
        <taxon>Streptophyta</taxon>
        <taxon>Embryophyta</taxon>
        <taxon>Tracheophyta</taxon>
        <taxon>Spermatophyta</taxon>
        <taxon>Magnoliopsida</taxon>
        <taxon>eudicotyledons</taxon>
        <taxon>Gunneridae</taxon>
        <taxon>Pentapetalae</taxon>
        <taxon>asterids</taxon>
        <taxon>campanulids</taxon>
        <taxon>Asterales</taxon>
        <taxon>Asteraceae</taxon>
        <taxon>Asteroideae</taxon>
        <taxon>Anthemideae</taxon>
        <taxon>Anthemidinae</taxon>
        <taxon>Tanacetum</taxon>
    </lineage>
</organism>
<dbReference type="InterPro" id="IPR057670">
    <property type="entry name" value="SH3_retrovirus"/>
</dbReference>
<feature type="region of interest" description="Disordered" evidence="2">
    <location>
        <begin position="609"/>
        <end position="634"/>
    </location>
</feature>
<evidence type="ECO:0000256" key="2">
    <source>
        <dbReference type="SAM" id="MobiDB-lite"/>
    </source>
</evidence>
<dbReference type="Pfam" id="PF07727">
    <property type="entry name" value="RVT_2"/>
    <property type="match status" value="1"/>
</dbReference>
<dbReference type="EMBL" id="BKCJ010251064">
    <property type="protein sequence ID" value="GEZ19517.1"/>
    <property type="molecule type" value="Genomic_DNA"/>
</dbReference>
<dbReference type="PANTHER" id="PTHR11439:SF495">
    <property type="entry name" value="REVERSE TRANSCRIPTASE, RNA-DEPENDENT DNA POLYMERASE-RELATED"/>
    <property type="match status" value="1"/>
</dbReference>
<reference evidence="5" key="1">
    <citation type="journal article" date="2019" name="Sci. Rep.">
        <title>Draft genome of Tanacetum cinerariifolium, the natural source of mosquito coil.</title>
        <authorList>
            <person name="Yamashiro T."/>
            <person name="Shiraishi A."/>
            <person name="Satake H."/>
            <person name="Nakayama K."/>
        </authorList>
    </citation>
    <scope>NUCLEOTIDE SEQUENCE</scope>
</reference>
<dbReference type="Pfam" id="PF25597">
    <property type="entry name" value="SH3_retrovirus"/>
    <property type="match status" value="1"/>
</dbReference>
<feature type="region of interest" description="Disordered" evidence="2">
    <location>
        <begin position="138"/>
        <end position="163"/>
    </location>
</feature>
<feature type="domain" description="Reverse transcriptase Ty1/copia-type" evidence="3">
    <location>
        <begin position="267"/>
        <end position="416"/>
    </location>
</feature>
<feature type="non-terminal residue" evidence="5">
    <location>
        <position position="1"/>
    </location>
</feature>
<feature type="coiled-coil region" evidence="1">
    <location>
        <begin position="754"/>
        <end position="781"/>
    </location>
</feature>
<dbReference type="InterPro" id="IPR013103">
    <property type="entry name" value="RVT_2"/>
</dbReference>
<feature type="compositionally biased region" description="Polar residues" evidence="2">
    <location>
        <begin position="151"/>
        <end position="163"/>
    </location>
</feature>
<accession>A0A699I5Z3</accession>
<dbReference type="CDD" id="cd09272">
    <property type="entry name" value="RNase_HI_RT_Ty1"/>
    <property type="match status" value="1"/>
</dbReference>
<protein>
    <submittedName>
        <fullName evidence="5">Putative ribonuclease H-like domain-containing protein</fullName>
    </submittedName>
</protein>